<protein>
    <submittedName>
        <fullName evidence="3">Transcription elongation factor GreB</fullName>
    </submittedName>
</protein>
<dbReference type="InterPro" id="IPR023459">
    <property type="entry name" value="Tscrpt_elong_fac_GreA/B_fam"/>
</dbReference>
<dbReference type="Pfam" id="PF01272">
    <property type="entry name" value="GreA_GreB"/>
    <property type="match status" value="1"/>
</dbReference>
<accession>A0A285X614</accession>
<evidence type="ECO:0000256" key="1">
    <source>
        <dbReference type="SAM" id="MobiDB-lite"/>
    </source>
</evidence>
<dbReference type="Gene3D" id="3.10.50.30">
    <property type="entry name" value="Transcription elongation factor, GreA/GreB, C-terminal domain"/>
    <property type="match status" value="1"/>
</dbReference>
<dbReference type="Proteomes" id="UP000219193">
    <property type="component" value="Unassembled WGS sequence"/>
</dbReference>
<keyword evidence="3" id="KW-0251">Elongation factor</keyword>
<dbReference type="InterPro" id="IPR036953">
    <property type="entry name" value="GreA/GreB_C_sf"/>
</dbReference>
<dbReference type="PIRSF" id="PIRSF006092">
    <property type="entry name" value="GreA_GreB"/>
    <property type="match status" value="1"/>
</dbReference>
<reference evidence="4" key="1">
    <citation type="submission" date="2017-09" db="EMBL/GenBank/DDBJ databases">
        <authorList>
            <person name="Varghese N."/>
            <person name="Submissions S."/>
        </authorList>
    </citation>
    <scope>NUCLEOTIDE SEQUENCE [LARGE SCALE GENOMIC DNA]</scope>
    <source>
        <strain evidence="4">CGMCC 1.12641</strain>
    </source>
</reference>
<dbReference type="EMBL" id="OCMF01000002">
    <property type="protein sequence ID" value="SOC80234.1"/>
    <property type="molecule type" value="Genomic_DNA"/>
</dbReference>
<feature type="domain" description="Transcription elongation factor GreA/GreB C-terminal" evidence="2">
    <location>
        <begin position="91"/>
        <end position="169"/>
    </location>
</feature>
<sequence>MSRGFVKEEDQEEAPFIPPRASLPAGVTNYVTPQGHRQLLQERETLEEQRKDLDITSDKDKRHATAVIDGKLNLLNERIASARILDPKEQAQDEVRFGAIVTFKFLTGNQKGQVQTFEIVGVDEANIKARKIAFLAPLAKALTGGKIGDVVKVMMGGALQELEILNISYE</sequence>
<dbReference type="PANTHER" id="PTHR30437:SF4">
    <property type="entry name" value="TRANSCRIPTION ELONGATION FACTOR GREA"/>
    <property type="match status" value="1"/>
</dbReference>
<keyword evidence="3" id="KW-0648">Protein biosynthesis</keyword>
<dbReference type="RefSeq" id="WP_097056439.1">
    <property type="nucleotide sequence ID" value="NZ_OCMF01000002.1"/>
</dbReference>
<name>A0A285X614_9FLAO</name>
<organism evidence="3 4">
    <name type="scientific">Salinimicrobium sediminis</name>
    <dbReference type="NCBI Taxonomy" id="1343891"/>
    <lineage>
        <taxon>Bacteria</taxon>
        <taxon>Pseudomonadati</taxon>
        <taxon>Bacteroidota</taxon>
        <taxon>Flavobacteriia</taxon>
        <taxon>Flavobacteriales</taxon>
        <taxon>Flavobacteriaceae</taxon>
        <taxon>Salinimicrobium</taxon>
    </lineage>
</organism>
<dbReference type="GO" id="GO:0003677">
    <property type="term" value="F:DNA binding"/>
    <property type="evidence" value="ECO:0007669"/>
    <property type="project" value="InterPro"/>
</dbReference>
<gene>
    <name evidence="3" type="ORF">SAMN06296241_1780</name>
</gene>
<proteinExistence type="predicted"/>
<dbReference type="AlphaFoldDB" id="A0A285X614"/>
<dbReference type="GO" id="GO:0003746">
    <property type="term" value="F:translation elongation factor activity"/>
    <property type="evidence" value="ECO:0007669"/>
    <property type="project" value="UniProtKB-KW"/>
</dbReference>
<evidence type="ECO:0000313" key="3">
    <source>
        <dbReference type="EMBL" id="SOC80234.1"/>
    </source>
</evidence>
<dbReference type="GO" id="GO:0032784">
    <property type="term" value="P:regulation of DNA-templated transcription elongation"/>
    <property type="evidence" value="ECO:0007669"/>
    <property type="project" value="InterPro"/>
</dbReference>
<feature type="region of interest" description="Disordered" evidence="1">
    <location>
        <begin position="1"/>
        <end position="26"/>
    </location>
</feature>
<keyword evidence="4" id="KW-1185">Reference proteome</keyword>
<dbReference type="InterPro" id="IPR001437">
    <property type="entry name" value="Tscrpt_elong_fac_GreA/B_C"/>
</dbReference>
<evidence type="ECO:0000313" key="4">
    <source>
        <dbReference type="Proteomes" id="UP000219193"/>
    </source>
</evidence>
<evidence type="ECO:0000259" key="2">
    <source>
        <dbReference type="Pfam" id="PF01272"/>
    </source>
</evidence>
<dbReference type="GO" id="GO:0006354">
    <property type="term" value="P:DNA-templated transcription elongation"/>
    <property type="evidence" value="ECO:0007669"/>
    <property type="project" value="TreeGrafter"/>
</dbReference>
<dbReference type="SUPFAM" id="SSF54534">
    <property type="entry name" value="FKBP-like"/>
    <property type="match status" value="1"/>
</dbReference>
<dbReference type="GO" id="GO:0070063">
    <property type="term" value="F:RNA polymerase binding"/>
    <property type="evidence" value="ECO:0007669"/>
    <property type="project" value="InterPro"/>
</dbReference>
<dbReference type="OrthoDB" id="1094048at2"/>
<dbReference type="PANTHER" id="PTHR30437">
    <property type="entry name" value="TRANSCRIPTION ELONGATION FACTOR GREA"/>
    <property type="match status" value="1"/>
</dbReference>